<dbReference type="AlphaFoldDB" id="A0A7H8QK01"/>
<feature type="domain" description="Serine hydrolase" evidence="2">
    <location>
        <begin position="4"/>
        <end position="212"/>
    </location>
</feature>
<protein>
    <recommendedName>
        <fullName evidence="2">Serine hydrolase domain-containing protein</fullName>
    </recommendedName>
</protein>
<reference evidence="4" key="1">
    <citation type="submission" date="2020-06" db="EMBL/GenBank/DDBJ databases">
        <title>A chromosome-scale genome assembly of Talaromyces rugulosus W13939.</title>
        <authorList>
            <person name="Wang B."/>
            <person name="Guo L."/>
            <person name="Ye K."/>
            <person name="Wang L."/>
        </authorList>
    </citation>
    <scope>NUCLEOTIDE SEQUENCE [LARGE SCALE GENOMIC DNA]</scope>
    <source>
        <strain evidence="4">W13939</strain>
    </source>
</reference>
<dbReference type="RefSeq" id="XP_035340439.1">
    <property type="nucleotide sequence ID" value="XM_035484546.1"/>
</dbReference>
<keyword evidence="4" id="KW-1185">Reference proteome</keyword>
<gene>
    <name evidence="3" type="ORF">TRUGW13939_01345</name>
</gene>
<sequence length="234" mass="25507">MAAPKIRVLCLHGHGSNSQAFEAETAALRHELGDEFEWIFAQAPVPMQPGQWSTAALLDEEIMRQPGKFYSPFDVNDSASLLQAQERLEEFVRQEGDFPLVVCESISASIVASLLQRRAEEKPDAPPLFKGAVFLAGYSPLDRDAILNAGFDILENRAQSNIQSLPIPTANIWGSKDARHVDRSPLLAQLCNPAMNVNFVHNADSMIPGAADEEAVVGAAHAIQQTVDRAMCVC</sequence>
<dbReference type="OrthoDB" id="414698at2759"/>
<dbReference type="SUPFAM" id="SSF53474">
    <property type="entry name" value="alpha/beta-Hydrolases"/>
    <property type="match status" value="1"/>
</dbReference>
<evidence type="ECO:0000313" key="4">
    <source>
        <dbReference type="Proteomes" id="UP000509510"/>
    </source>
</evidence>
<evidence type="ECO:0000256" key="1">
    <source>
        <dbReference type="ARBA" id="ARBA00022801"/>
    </source>
</evidence>
<dbReference type="InterPro" id="IPR029058">
    <property type="entry name" value="AB_hydrolase_fold"/>
</dbReference>
<name>A0A7H8QK01_TALRU</name>
<dbReference type="GO" id="GO:0016787">
    <property type="term" value="F:hydrolase activity"/>
    <property type="evidence" value="ECO:0007669"/>
    <property type="project" value="UniProtKB-KW"/>
</dbReference>
<dbReference type="Gene3D" id="3.40.50.1820">
    <property type="entry name" value="alpha/beta hydrolase"/>
    <property type="match status" value="1"/>
</dbReference>
<dbReference type="GO" id="GO:0019748">
    <property type="term" value="P:secondary metabolic process"/>
    <property type="evidence" value="ECO:0007669"/>
    <property type="project" value="TreeGrafter"/>
</dbReference>
<evidence type="ECO:0000313" key="3">
    <source>
        <dbReference type="EMBL" id="QKX54260.1"/>
    </source>
</evidence>
<dbReference type="KEGG" id="trg:TRUGW13939_01345"/>
<proteinExistence type="predicted"/>
<accession>A0A7H8QK01</accession>
<dbReference type="GO" id="GO:0005737">
    <property type="term" value="C:cytoplasm"/>
    <property type="evidence" value="ECO:0007669"/>
    <property type="project" value="TreeGrafter"/>
</dbReference>
<dbReference type="EMBL" id="CP055898">
    <property type="protein sequence ID" value="QKX54260.1"/>
    <property type="molecule type" value="Genomic_DNA"/>
</dbReference>
<keyword evidence="1" id="KW-0378">Hydrolase</keyword>
<dbReference type="Pfam" id="PF03959">
    <property type="entry name" value="FSH1"/>
    <property type="match status" value="1"/>
</dbReference>
<evidence type="ECO:0000259" key="2">
    <source>
        <dbReference type="Pfam" id="PF03959"/>
    </source>
</evidence>
<dbReference type="InterPro" id="IPR050593">
    <property type="entry name" value="LovG"/>
</dbReference>
<dbReference type="PANTHER" id="PTHR48070">
    <property type="entry name" value="ESTERASE OVCA2"/>
    <property type="match status" value="1"/>
</dbReference>
<organism evidence="3 4">
    <name type="scientific">Talaromyces rugulosus</name>
    <name type="common">Penicillium rugulosum</name>
    <dbReference type="NCBI Taxonomy" id="121627"/>
    <lineage>
        <taxon>Eukaryota</taxon>
        <taxon>Fungi</taxon>
        <taxon>Dikarya</taxon>
        <taxon>Ascomycota</taxon>
        <taxon>Pezizomycotina</taxon>
        <taxon>Eurotiomycetes</taxon>
        <taxon>Eurotiomycetidae</taxon>
        <taxon>Eurotiales</taxon>
        <taxon>Trichocomaceae</taxon>
        <taxon>Talaromyces</taxon>
        <taxon>Talaromyces sect. Islandici</taxon>
    </lineage>
</organism>
<dbReference type="InterPro" id="IPR005645">
    <property type="entry name" value="FSH-like_dom"/>
</dbReference>
<dbReference type="GO" id="GO:0005634">
    <property type="term" value="C:nucleus"/>
    <property type="evidence" value="ECO:0007669"/>
    <property type="project" value="TreeGrafter"/>
</dbReference>
<dbReference type="Proteomes" id="UP000509510">
    <property type="component" value="Chromosome I"/>
</dbReference>
<dbReference type="GeneID" id="55988857"/>
<dbReference type="PANTHER" id="PTHR48070:SF6">
    <property type="entry name" value="ESTERASE OVCA2"/>
    <property type="match status" value="1"/>
</dbReference>